<sequence>MSAPFLELDVSVGSAPNSYRVLVTTLPRGSDAVQLGVEAALIHQVDVGALLDDAAVVERVDPVGSAGADRPNG</sequence>
<proteinExistence type="predicted"/>
<dbReference type="Proteomes" id="UP001500908">
    <property type="component" value="Unassembled WGS sequence"/>
</dbReference>
<evidence type="ECO:0000313" key="1">
    <source>
        <dbReference type="EMBL" id="GAA3756673.1"/>
    </source>
</evidence>
<keyword evidence="2" id="KW-1185">Reference proteome</keyword>
<evidence type="ECO:0000313" key="2">
    <source>
        <dbReference type="Proteomes" id="UP001500908"/>
    </source>
</evidence>
<gene>
    <name evidence="1" type="ORF">GCM10022402_38850</name>
</gene>
<organism evidence="1 2">
    <name type="scientific">Salinactinospora qingdaonensis</name>
    <dbReference type="NCBI Taxonomy" id="702744"/>
    <lineage>
        <taxon>Bacteria</taxon>
        <taxon>Bacillati</taxon>
        <taxon>Actinomycetota</taxon>
        <taxon>Actinomycetes</taxon>
        <taxon>Streptosporangiales</taxon>
        <taxon>Nocardiopsidaceae</taxon>
        <taxon>Salinactinospora</taxon>
    </lineage>
</organism>
<dbReference type="EMBL" id="BAABDD010000023">
    <property type="protein sequence ID" value="GAA3756673.1"/>
    <property type="molecule type" value="Genomic_DNA"/>
</dbReference>
<protein>
    <submittedName>
        <fullName evidence="1">Uncharacterized protein</fullName>
    </submittedName>
</protein>
<accession>A0ABP7G7R8</accession>
<reference evidence="2" key="1">
    <citation type="journal article" date="2019" name="Int. J. Syst. Evol. Microbiol.">
        <title>The Global Catalogue of Microorganisms (GCM) 10K type strain sequencing project: providing services to taxonomists for standard genome sequencing and annotation.</title>
        <authorList>
            <consortium name="The Broad Institute Genomics Platform"/>
            <consortium name="The Broad Institute Genome Sequencing Center for Infectious Disease"/>
            <person name="Wu L."/>
            <person name="Ma J."/>
        </authorList>
    </citation>
    <scope>NUCLEOTIDE SEQUENCE [LARGE SCALE GENOMIC DNA]</scope>
    <source>
        <strain evidence="2">JCM 17137</strain>
    </source>
</reference>
<dbReference type="RefSeq" id="WP_344974334.1">
    <property type="nucleotide sequence ID" value="NZ_BAABDD010000023.1"/>
</dbReference>
<comment type="caution">
    <text evidence="1">The sequence shown here is derived from an EMBL/GenBank/DDBJ whole genome shotgun (WGS) entry which is preliminary data.</text>
</comment>
<name>A0ABP7G7R8_9ACTN</name>